<dbReference type="GO" id="GO:0016787">
    <property type="term" value="F:hydrolase activity"/>
    <property type="evidence" value="ECO:0007669"/>
    <property type="project" value="UniProtKB-KW"/>
</dbReference>
<protein>
    <submittedName>
        <fullName evidence="1">Glycoside hydrolase family 43 protein</fullName>
    </submittedName>
</protein>
<evidence type="ECO:0000313" key="1">
    <source>
        <dbReference type="EMBL" id="TPE53082.1"/>
    </source>
</evidence>
<name>A0A501WWI5_9RHOB</name>
<dbReference type="RefSeq" id="WP_140452703.1">
    <property type="nucleotide sequence ID" value="NZ_VFRP01000002.1"/>
</dbReference>
<comment type="caution">
    <text evidence="1">The sequence shown here is derived from an EMBL/GenBank/DDBJ whole genome shotgun (WGS) entry which is preliminary data.</text>
</comment>
<dbReference type="EMBL" id="VFRP01000002">
    <property type="protein sequence ID" value="TPE53082.1"/>
    <property type="molecule type" value="Genomic_DNA"/>
</dbReference>
<dbReference type="Proteomes" id="UP000319255">
    <property type="component" value="Unassembled WGS sequence"/>
</dbReference>
<gene>
    <name evidence="1" type="ORF">FJM51_03400</name>
</gene>
<dbReference type="AlphaFoldDB" id="A0A501WWI5"/>
<organism evidence="1 2">
    <name type="scientific">Amaricoccus solimangrovi</name>
    <dbReference type="NCBI Taxonomy" id="2589815"/>
    <lineage>
        <taxon>Bacteria</taxon>
        <taxon>Pseudomonadati</taxon>
        <taxon>Pseudomonadota</taxon>
        <taxon>Alphaproteobacteria</taxon>
        <taxon>Rhodobacterales</taxon>
        <taxon>Paracoccaceae</taxon>
        <taxon>Amaricoccus</taxon>
    </lineage>
</organism>
<keyword evidence="2" id="KW-1185">Reference proteome</keyword>
<reference evidence="1 2" key="1">
    <citation type="submission" date="2019-06" db="EMBL/GenBank/DDBJ databases">
        <title>A novel bacterium of genus Amaricoccus, isolated from marine sediment.</title>
        <authorList>
            <person name="Huang H."/>
            <person name="Mo K."/>
            <person name="Hu Y."/>
        </authorList>
    </citation>
    <scope>NUCLEOTIDE SEQUENCE [LARGE SCALE GENOMIC DNA]</scope>
    <source>
        <strain evidence="1 2">HB172011</strain>
    </source>
</reference>
<accession>A0A501WWI5</accession>
<keyword evidence="1" id="KW-0378">Hydrolase</keyword>
<proteinExistence type="predicted"/>
<sequence>MSGPGEVTIRIDALPDAGDVARYGDGKGRIIDLEWTYGGEAFSLGATVPGEYLVLVPLVDAGQVLPISVRAVSDLGPGPWSAPVMVPVAGDPSIYFVFAAGAQVYDGADQVAIVLSVGA</sequence>
<evidence type="ECO:0000313" key="2">
    <source>
        <dbReference type="Proteomes" id="UP000319255"/>
    </source>
</evidence>